<evidence type="ECO:0000313" key="11">
    <source>
        <dbReference type="Proteomes" id="UP000257200"/>
    </source>
</evidence>
<dbReference type="GeneTree" id="ENSGT00950000182892"/>
<feature type="domain" description="BZIP" evidence="9">
    <location>
        <begin position="425"/>
        <end position="488"/>
    </location>
</feature>
<keyword evidence="2" id="KW-0805">Transcription regulation</keyword>
<evidence type="ECO:0000256" key="3">
    <source>
        <dbReference type="ARBA" id="ARBA00023125"/>
    </source>
</evidence>
<dbReference type="SMART" id="SM00338">
    <property type="entry name" value="BRLZ"/>
    <property type="match status" value="1"/>
</dbReference>
<dbReference type="GO" id="GO:0000981">
    <property type="term" value="F:DNA-binding transcription factor activity, RNA polymerase II-specific"/>
    <property type="evidence" value="ECO:0007669"/>
    <property type="project" value="TreeGrafter"/>
</dbReference>
<dbReference type="Ensembl" id="ENSAPOT00000033585.1">
    <property type="protein sequence ID" value="ENSAPOP00000016285.1"/>
    <property type="gene ID" value="ENSAPOG00000019385.1"/>
</dbReference>
<proteinExistence type="inferred from homology"/>
<dbReference type="PANTHER" id="PTHR24411:SF26">
    <property type="entry name" value="TRANSCRIPTION FACTOR NF-E2 45 KDA SUBUNIT"/>
    <property type="match status" value="1"/>
</dbReference>
<feature type="region of interest" description="Disordered" evidence="8">
    <location>
        <begin position="127"/>
        <end position="148"/>
    </location>
</feature>
<dbReference type="InterPro" id="IPR004826">
    <property type="entry name" value="bZIP_Maf"/>
</dbReference>
<dbReference type="PANTHER" id="PTHR24411">
    <property type="entry name" value="NUCLEAR FACTOR ERYTHROID 2-RELATED FACTOR"/>
    <property type="match status" value="1"/>
</dbReference>
<dbReference type="Pfam" id="PF03131">
    <property type="entry name" value="bZIP_Maf"/>
    <property type="match status" value="1"/>
</dbReference>
<evidence type="ECO:0000256" key="6">
    <source>
        <dbReference type="ARBA" id="ARBA00023242"/>
    </source>
</evidence>
<reference evidence="10" key="1">
    <citation type="submission" date="2025-08" db="UniProtKB">
        <authorList>
            <consortium name="Ensembl"/>
        </authorList>
    </citation>
    <scope>IDENTIFICATION</scope>
</reference>
<feature type="compositionally biased region" description="Low complexity" evidence="8">
    <location>
        <begin position="248"/>
        <end position="263"/>
    </location>
</feature>
<evidence type="ECO:0000256" key="4">
    <source>
        <dbReference type="ARBA" id="ARBA00023159"/>
    </source>
</evidence>
<keyword evidence="11" id="KW-1185">Reference proteome</keyword>
<dbReference type="GO" id="GO:0005667">
    <property type="term" value="C:transcription regulator complex"/>
    <property type="evidence" value="ECO:0007669"/>
    <property type="project" value="Ensembl"/>
</dbReference>
<dbReference type="PROSITE" id="PS50217">
    <property type="entry name" value="BZIP"/>
    <property type="match status" value="1"/>
</dbReference>
<evidence type="ECO:0000256" key="1">
    <source>
        <dbReference type="ARBA" id="ARBA00008157"/>
    </source>
</evidence>
<dbReference type="GO" id="GO:0010725">
    <property type="term" value="P:regulation of primitive erythrocyte differentiation"/>
    <property type="evidence" value="ECO:0007669"/>
    <property type="project" value="Ensembl"/>
</dbReference>
<dbReference type="CDD" id="cd14720">
    <property type="entry name" value="bZIP_NFE2-like"/>
    <property type="match status" value="1"/>
</dbReference>
<keyword evidence="5" id="KW-0804">Transcription</keyword>
<dbReference type="PROSITE" id="PS00036">
    <property type="entry name" value="BZIP_BASIC"/>
    <property type="match status" value="1"/>
</dbReference>
<dbReference type="InterPro" id="IPR004827">
    <property type="entry name" value="bZIP"/>
</dbReference>
<evidence type="ECO:0000259" key="9">
    <source>
        <dbReference type="PROSITE" id="PS50217"/>
    </source>
</evidence>
<feature type="compositionally biased region" description="Pro residues" evidence="8">
    <location>
        <begin position="133"/>
        <end position="144"/>
    </location>
</feature>
<dbReference type="STRING" id="80966.ENSAPOP00000016285"/>
<dbReference type="GO" id="GO:1902882">
    <property type="term" value="P:regulation of response to oxidative stress"/>
    <property type="evidence" value="ECO:0007669"/>
    <property type="project" value="Ensembl"/>
</dbReference>
<keyword evidence="4" id="KW-0010">Activator</keyword>
<dbReference type="Proteomes" id="UP000257200">
    <property type="component" value="Unplaced"/>
</dbReference>
<dbReference type="GO" id="GO:0048798">
    <property type="term" value="P:swim bladder inflation"/>
    <property type="evidence" value="ECO:0007669"/>
    <property type="project" value="Ensembl"/>
</dbReference>
<accession>A0A3Q1GF48</accession>
<dbReference type="InterPro" id="IPR047167">
    <property type="entry name" value="NFE2-like"/>
</dbReference>
<feature type="compositionally biased region" description="Polar residues" evidence="8">
    <location>
        <begin position="356"/>
        <end position="380"/>
    </location>
</feature>
<keyword evidence="7" id="KW-0175">Coiled coil</keyword>
<evidence type="ECO:0000256" key="8">
    <source>
        <dbReference type="SAM" id="MobiDB-lite"/>
    </source>
</evidence>
<evidence type="ECO:0000313" key="10">
    <source>
        <dbReference type="Ensembl" id="ENSAPOP00000016285.1"/>
    </source>
</evidence>
<evidence type="ECO:0000256" key="2">
    <source>
        <dbReference type="ARBA" id="ARBA00023015"/>
    </source>
</evidence>
<dbReference type="SUPFAM" id="SSF47454">
    <property type="entry name" value="A DNA-binding domain in eukaryotic transcription factors"/>
    <property type="match status" value="1"/>
</dbReference>
<sequence length="536" mass="59760">MCSTANYVLPLRRTCEVGPSTKRKTSVQSQASNRIMNVFFFLSIISNHLLSQYKVAATPGRLCGGVSMQTNFPGVRSHGAPQDTEMDVAWQELMAITELQEFEVPSESSYETSQYQTMEPMVPVGEYGISQPHPEPPPPPPPPSACEMSTADNYDGCYSEEVPTCHRLGSNTEAMYGNSESQLSQRMLPISHAQPSLMALREPMNISGTSQGHRRANACLSQGLSRHMLWTTHGQSARARSADDMESDSGLSLGSSPPLASPDNPAGGAPGYQSIDIGMAYSDGEHDSMNEHARRAHIHYSMDYQNQAHSYLHSGAHPSYFSPQPSLCHAQQSSLTLRSVKQQGPAAALSDLYNDSAMSSRGSSQHNMYTKPQGSISTPAPLSRDERRAMALKIPFPMEKIINLPVDDFNELLTQYTLTDTQLALVRDIRRRGKNKVAAQNCRKRKLESIIHLERELNQLQAQREHLAQERLEFQRSLAFIKCRLTDLYAEVFSHLRDEDGQPYSIDEYSLQQTPDGKIYLVPHNAKERAMLKNWE</sequence>
<feature type="coiled-coil region" evidence="7">
    <location>
        <begin position="443"/>
        <end position="477"/>
    </location>
</feature>
<feature type="region of interest" description="Disordered" evidence="8">
    <location>
        <begin position="356"/>
        <end position="384"/>
    </location>
</feature>
<evidence type="ECO:0000256" key="7">
    <source>
        <dbReference type="SAM" id="Coils"/>
    </source>
</evidence>
<keyword evidence="6" id="KW-0539">Nucleus</keyword>
<comment type="similarity">
    <text evidence="1">Belongs to the bZIP family. CNC subfamily.</text>
</comment>
<dbReference type="InParanoid" id="A0A3Q1GF48"/>
<dbReference type="Gene3D" id="1.10.880.10">
    <property type="entry name" value="Transcription factor, Skn-1-like, DNA-binding domain"/>
    <property type="match status" value="1"/>
</dbReference>
<reference evidence="10" key="2">
    <citation type="submission" date="2025-09" db="UniProtKB">
        <authorList>
            <consortium name="Ensembl"/>
        </authorList>
    </citation>
    <scope>IDENTIFICATION</scope>
</reference>
<dbReference type="GO" id="GO:0071600">
    <property type="term" value="P:otic vesicle morphogenesis"/>
    <property type="evidence" value="ECO:0007669"/>
    <property type="project" value="Ensembl"/>
</dbReference>
<keyword evidence="3" id="KW-0238">DNA-binding</keyword>
<dbReference type="GO" id="GO:0005634">
    <property type="term" value="C:nucleus"/>
    <property type="evidence" value="ECO:0007669"/>
    <property type="project" value="TreeGrafter"/>
</dbReference>
<protein>
    <submittedName>
        <fullName evidence="10">Nuclear factor, erythroid 2</fullName>
    </submittedName>
</protein>
<dbReference type="InterPro" id="IPR008917">
    <property type="entry name" value="TF_DNA-bd_sf"/>
</dbReference>
<evidence type="ECO:0000256" key="5">
    <source>
        <dbReference type="ARBA" id="ARBA00023163"/>
    </source>
</evidence>
<name>A0A3Q1GF48_9TELE</name>
<dbReference type="InterPro" id="IPR046347">
    <property type="entry name" value="bZIP_sf"/>
</dbReference>
<dbReference type="SUPFAM" id="SSF57959">
    <property type="entry name" value="Leucine zipper domain"/>
    <property type="match status" value="1"/>
</dbReference>
<dbReference type="GO" id="GO:0046982">
    <property type="term" value="F:protein heterodimerization activity"/>
    <property type="evidence" value="ECO:0007669"/>
    <property type="project" value="Ensembl"/>
</dbReference>
<dbReference type="GO" id="GO:0007596">
    <property type="term" value="P:blood coagulation"/>
    <property type="evidence" value="ECO:0007669"/>
    <property type="project" value="Ensembl"/>
</dbReference>
<dbReference type="AlphaFoldDB" id="A0A3Q1GF48"/>
<feature type="region of interest" description="Disordered" evidence="8">
    <location>
        <begin position="234"/>
        <end position="277"/>
    </location>
</feature>
<organism evidence="10 11">
    <name type="scientific">Acanthochromis polyacanthus</name>
    <name type="common">spiny chromis</name>
    <dbReference type="NCBI Taxonomy" id="80966"/>
    <lineage>
        <taxon>Eukaryota</taxon>
        <taxon>Metazoa</taxon>
        <taxon>Chordata</taxon>
        <taxon>Craniata</taxon>
        <taxon>Vertebrata</taxon>
        <taxon>Euteleostomi</taxon>
        <taxon>Actinopterygii</taxon>
        <taxon>Neopterygii</taxon>
        <taxon>Teleostei</taxon>
        <taxon>Neoteleostei</taxon>
        <taxon>Acanthomorphata</taxon>
        <taxon>Ovalentaria</taxon>
        <taxon>Pomacentridae</taxon>
        <taxon>Acanthochromis</taxon>
    </lineage>
</organism>
<dbReference type="GO" id="GO:0000978">
    <property type="term" value="F:RNA polymerase II cis-regulatory region sequence-specific DNA binding"/>
    <property type="evidence" value="ECO:0007669"/>
    <property type="project" value="InterPro"/>
</dbReference>